<dbReference type="InterPro" id="IPR036641">
    <property type="entry name" value="HPT_dom_sf"/>
</dbReference>
<dbReference type="CDD" id="cd00088">
    <property type="entry name" value="HPT"/>
    <property type="match status" value="1"/>
</dbReference>
<sequence>MSGDHLMQARNAYLEEAQELLSDLEESLLELEASPEDQELINRVFRSMHTIKGSGAMFGFDDIAMFTHELETVFDQVRNAELPVTSELLDLTLQSRDLILEMLLQDGGDSTISRTKSEQIVTELRKIGSGGAPAPVPDGAQSASAVQVTPHDDVTTVFRICFKPNARIFLSGTNPFSLLEELSDLGNCRIVARTDAVPGLEELDPLVCYTWWDMILATVRGEEAIRDVFIFVEDDCELIIQKIETITQEDAVVVGRKLGEILVERGDVSAQDLQGVLKQQRPLGELLTTAGLVSPQGLESALTEQDLVREVRSSRVEPKEAVTSIRVEASKLDKLGDLVGELVIVQARLSQLVSSHHDPELISLAEELERLSDELRDNTLGIRMLPIGSTFNKFLRLVRDLSRDLGKEIDLVTQGGETELDKNVIEKLNDPLVHLMRNCIDHGIELPDVRQANGKPRLGRIVLSAEHSGGEVLIRIFDDGAGIDPARVQAKAVAKGLITPDAVLSQEEILQLVFLPGFSTAEQVSSVSGRGVGMDVVKRGIDSLRGVIKLESTPDKGTTVLIKLPLTLAIIDGLQVEVERQQYVIPLSAVEECVELDRFRTNFGENGEMINLRGEAVPFIRLRNWFTLNGTLPTIEQIVIVNVLEQRIGLVVDKVIGQHQTVIKSLGRVYRELEGISGATINGDGSMALILDVQAMVRAVMRHALKSEMYAAN</sequence>
<keyword evidence="18" id="KW-1185">Reference proteome</keyword>
<dbReference type="GO" id="GO:0005737">
    <property type="term" value="C:cytoplasm"/>
    <property type="evidence" value="ECO:0007669"/>
    <property type="project" value="InterPro"/>
</dbReference>
<evidence type="ECO:0000313" key="17">
    <source>
        <dbReference type="EMBL" id="SDB03169.1"/>
    </source>
</evidence>
<dbReference type="SMART" id="SM00073">
    <property type="entry name" value="HPT"/>
    <property type="match status" value="1"/>
</dbReference>
<dbReference type="InterPro" id="IPR002545">
    <property type="entry name" value="CheW-lke_dom"/>
</dbReference>
<dbReference type="InterPro" id="IPR036061">
    <property type="entry name" value="CheW-like_dom_sf"/>
</dbReference>
<dbReference type="PROSITE" id="PS50894">
    <property type="entry name" value="HPT"/>
    <property type="match status" value="1"/>
</dbReference>
<dbReference type="PROSITE" id="PS50109">
    <property type="entry name" value="HIS_KIN"/>
    <property type="match status" value="1"/>
</dbReference>
<evidence type="ECO:0000256" key="11">
    <source>
        <dbReference type="ARBA" id="ARBA00035100"/>
    </source>
</evidence>
<dbReference type="Gene3D" id="1.20.120.160">
    <property type="entry name" value="HPT domain"/>
    <property type="match status" value="1"/>
</dbReference>
<evidence type="ECO:0000256" key="10">
    <source>
        <dbReference type="ARBA" id="ARBA00023012"/>
    </source>
</evidence>
<dbReference type="PANTHER" id="PTHR43395">
    <property type="entry name" value="SENSOR HISTIDINE KINASE CHEA"/>
    <property type="match status" value="1"/>
</dbReference>
<dbReference type="SUPFAM" id="SSF47226">
    <property type="entry name" value="Histidine-containing phosphotransfer domain, HPT domain"/>
    <property type="match status" value="1"/>
</dbReference>
<dbReference type="Gene3D" id="1.10.287.560">
    <property type="entry name" value="Histidine kinase CheA-like, homodimeric domain"/>
    <property type="match status" value="1"/>
</dbReference>
<comment type="catalytic activity">
    <reaction evidence="1">
        <text>ATP + protein L-histidine = ADP + protein N-phospho-L-histidine.</text>
        <dbReference type="EC" id="2.7.13.3"/>
    </reaction>
</comment>
<keyword evidence="6" id="KW-0808">Transferase</keyword>
<evidence type="ECO:0000259" key="15">
    <source>
        <dbReference type="PROSITE" id="PS50851"/>
    </source>
</evidence>
<dbReference type="EMBL" id="FMXO01000001">
    <property type="protein sequence ID" value="SDB03169.1"/>
    <property type="molecule type" value="Genomic_DNA"/>
</dbReference>
<dbReference type="InterPro" id="IPR008207">
    <property type="entry name" value="Sig_transdc_His_kin_Hpt_dom"/>
</dbReference>
<dbReference type="InterPro" id="IPR037257">
    <property type="entry name" value="T2SS_E_N_sf"/>
</dbReference>
<dbReference type="InterPro" id="IPR005467">
    <property type="entry name" value="His_kinase_dom"/>
</dbReference>
<evidence type="ECO:0000259" key="16">
    <source>
        <dbReference type="PROSITE" id="PS50894"/>
    </source>
</evidence>
<keyword evidence="10" id="KW-0902">Two-component regulatory system</keyword>
<evidence type="ECO:0000256" key="8">
    <source>
        <dbReference type="ARBA" id="ARBA00022777"/>
    </source>
</evidence>
<dbReference type="PANTHER" id="PTHR43395:SF10">
    <property type="entry name" value="CHEMOTAXIS PROTEIN CHEA"/>
    <property type="match status" value="1"/>
</dbReference>
<keyword evidence="8 17" id="KW-0418">Kinase</keyword>
<feature type="modified residue" description="Phosphohistidine" evidence="12">
    <location>
        <position position="49"/>
    </location>
</feature>
<feature type="domain" description="Histidine kinase" evidence="14">
    <location>
        <begin position="365"/>
        <end position="568"/>
    </location>
</feature>
<dbReference type="GO" id="GO:0005524">
    <property type="term" value="F:ATP binding"/>
    <property type="evidence" value="ECO:0007669"/>
    <property type="project" value="UniProtKB-KW"/>
</dbReference>
<keyword evidence="7" id="KW-0547">Nucleotide-binding</keyword>
<dbReference type="AlphaFoldDB" id="A0A1G6A417"/>
<dbReference type="SMART" id="SM01231">
    <property type="entry name" value="H-kinase_dim"/>
    <property type="match status" value="1"/>
</dbReference>
<dbReference type="SMART" id="SM00387">
    <property type="entry name" value="HATPase_c"/>
    <property type="match status" value="1"/>
</dbReference>
<evidence type="ECO:0000256" key="5">
    <source>
        <dbReference type="ARBA" id="ARBA00022553"/>
    </source>
</evidence>
<dbReference type="Gene3D" id="3.30.565.10">
    <property type="entry name" value="Histidine kinase-like ATPase, C-terminal domain"/>
    <property type="match status" value="1"/>
</dbReference>
<dbReference type="STRING" id="617002.SAMN05660653_00134"/>
<dbReference type="Gene3D" id="2.30.30.40">
    <property type="entry name" value="SH3 Domains"/>
    <property type="match status" value="1"/>
</dbReference>
<dbReference type="SUPFAM" id="SSF50341">
    <property type="entry name" value="CheW-like"/>
    <property type="match status" value="1"/>
</dbReference>
<evidence type="ECO:0000256" key="6">
    <source>
        <dbReference type="ARBA" id="ARBA00022679"/>
    </source>
</evidence>
<protein>
    <recommendedName>
        <fullName evidence="3">Chemotaxis protein CheA</fullName>
        <ecNumber evidence="2">2.7.13.3</ecNumber>
    </recommendedName>
</protein>
<dbReference type="Pfam" id="PF01627">
    <property type="entry name" value="Hpt"/>
    <property type="match status" value="1"/>
</dbReference>
<evidence type="ECO:0000256" key="3">
    <source>
        <dbReference type="ARBA" id="ARBA00021495"/>
    </source>
</evidence>
<comment type="function">
    <text evidence="11">Involved in the transmission of sensory signals from the chemoreceptors to the flagellar motors. CheA is autophosphorylated; it can transfer its phosphate group to either CheB or CheY.</text>
</comment>
<dbReference type="InterPro" id="IPR036097">
    <property type="entry name" value="HisK_dim/P_sf"/>
</dbReference>
<dbReference type="InterPro" id="IPR003594">
    <property type="entry name" value="HATPase_dom"/>
</dbReference>
<dbReference type="RefSeq" id="WP_092116191.1">
    <property type="nucleotide sequence ID" value="NZ_FMXO01000001.1"/>
</dbReference>
<evidence type="ECO:0000256" key="4">
    <source>
        <dbReference type="ARBA" id="ARBA00022500"/>
    </source>
</evidence>
<dbReference type="InterPro" id="IPR036890">
    <property type="entry name" value="HATPase_C_sf"/>
</dbReference>
<dbReference type="EC" id="2.7.13.3" evidence="2"/>
<reference evidence="17 18" key="1">
    <citation type="submission" date="2016-10" db="EMBL/GenBank/DDBJ databases">
        <authorList>
            <person name="de Groot N.N."/>
        </authorList>
    </citation>
    <scope>NUCLEOTIDE SEQUENCE [LARGE SCALE GENOMIC DNA]</scope>
    <source>
        <strain evidence="17 18">ASO4-2</strain>
    </source>
</reference>
<evidence type="ECO:0000256" key="1">
    <source>
        <dbReference type="ARBA" id="ARBA00000085"/>
    </source>
</evidence>
<proteinExistence type="predicted"/>
<dbReference type="SUPFAM" id="SSF160246">
    <property type="entry name" value="EspE N-terminal domain-like"/>
    <property type="match status" value="1"/>
</dbReference>
<dbReference type="FunFam" id="3.30.565.10:FF:000016">
    <property type="entry name" value="Chemotaxis protein CheA, putative"/>
    <property type="match status" value="1"/>
</dbReference>
<dbReference type="PROSITE" id="PS50851">
    <property type="entry name" value="CHEW"/>
    <property type="match status" value="1"/>
</dbReference>
<name>A0A1G6A417_9BACT</name>
<evidence type="ECO:0000256" key="2">
    <source>
        <dbReference type="ARBA" id="ARBA00012438"/>
    </source>
</evidence>
<feature type="domain" description="HPt" evidence="16">
    <location>
        <begin position="2"/>
        <end position="106"/>
    </location>
</feature>
<dbReference type="InterPro" id="IPR004105">
    <property type="entry name" value="CheA-like_dim"/>
</dbReference>
<dbReference type="CDD" id="cd00731">
    <property type="entry name" value="CheA_reg"/>
    <property type="match status" value="1"/>
</dbReference>
<evidence type="ECO:0000256" key="12">
    <source>
        <dbReference type="PROSITE-ProRule" id="PRU00110"/>
    </source>
</evidence>
<dbReference type="SMART" id="SM00260">
    <property type="entry name" value="CheW"/>
    <property type="match status" value="1"/>
</dbReference>
<feature type="domain" description="CheW-like" evidence="15">
    <location>
        <begin position="570"/>
        <end position="702"/>
    </location>
</feature>
<dbReference type="InterPro" id="IPR037006">
    <property type="entry name" value="CheA-like_homodim_sf"/>
</dbReference>
<evidence type="ECO:0000256" key="9">
    <source>
        <dbReference type="ARBA" id="ARBA00022840"/>
    </source>
</evidence>
<accession>A0A1G6A417</accession>
<dbReference type="CDD" id="cd16916">
    <property type="entry name" value="HATPase_CheA-like"/>
    <property type="match status" value="1"/>
</dbReference>
<dbReference type="Pfam" id="PF02518">
    <property type="entry name" value="HATPase_c"/>
    <property type="match status" value="1"/>
</dbReference>
<evidence type="ECO:0000313" key="18">
    <source>
        <dbReference type="Proteomes" id="UP000198771"/>
    </source>
</evidence>
<gene>
    <name evidence="17" type="ORF">SAMN05660653_00134</name>
</gene>
<dbReference type="InterPro" id="IPR004358">
    <property type="entry name" value="Sig_transdc_His_kin-like_C"/>
</dbReference>
<evidence type="ECO:0000256" key="13">
    <source>
        <dbReference type="SAM" id="Coils"/>
    </source>
</evidence>
<dbReference type="Pfam" id="PF02895">
    <property type="entry name" value="H-kinase_dim"/>
    <property type="match status" value="1"/>
</dbReference>
<dbReference type="GO" id="GO:0000155">
    <property type="term" value="F:phosphorelay sensor kinase activity"/>
    <property type="evidence" value="ECO:0007669"/>
    <property type="project" value="InterPro"/>
</dbReference>
<keyword evidence="9" id="KW-0067">ATP-binding</keyword>
<evidence type="ECO:0000256" key="7">
    <source>
        <dbReference type="ARBA" id="ARBA00022741"/>
    </source>
</evidence>
<dbReference type="GO" id="GO:0006935">
    <property type="term" value="P:chemotaxis"/>
    <property type="evidence" value="ECO:0007669"/>
    <property type="project" value="UniProtKB-KW"/>
</dbReference>
<dbReference type="SUPFAM" id="SSF47384">
    <property type="entry name" value="Homodimeric domain of signal transducing histidine kinase"/>
    <property type="match status" value="1"/>
</dbReference>
<keyword evidence="13" id="KW-0175">Coiled coil</keyword>
<evidence type="ECO:0000259" key="14">
    <source>
        <dbReference type="PROSITE" id="PS50109"/>
    </source>
</evidence>
<dbReference type="FunFam" id="2.30.30.40:FF:000048">
    <property type="entry name" value="Chemotaxis protein CheA, putative"/>
    <property type="match status" value="1"/>
</dbReference>
<keyword evidence="5 12" id="KW-0597">Phosphoprotein</keyword>
<dbReference type="Pfam" id="PF01584">
    <property type="entry name" value="CheW"/>
    <property type="match status" value="1"/>
</dbReference>
<dbReference type="PRINTS" id="PR00344">
    <property type="entry name" value="BCTRLSENSOR"/>
</dbReference>
<keyword evidence="4" id="KW-0145">Chemotaxis</keyword>
<feature type="coiled-coil region" evidence="13">
    <location>
        <begin position="7"/>
        <end position="34"/>
    </location>
</feature>
<dbReference type="InterPro" id="IPR051315">
    <property type="entry name" value="Bact_Chemotaxis_CheA"/>
</dbReference>
<organism evidence="17 18">
    <name type="scientific">Desulfonatronum thiosulfatophilum</name>
    <dbReference type="NCBI Taxonomy" id="617002"/>
    <lineage>
        <taxon>Bacteria</taxon>
        <taxon>Pseudomonadati</taxon>
        <taxon>Thermodesulfobacteriota</taxon>
        <taxon>Desulfovibrionia</taxon>
        <taxon>Desulfovibrionales</taxon>
        <taxon>Desulfonatronaceae</taxon>
        <taxon>Desulfonatronum</taxon>
    </lineage>
</organism>
<dbReference type="Proteomes" id="UP000198771">
    <property type="component" value="Unassembled WGS sequence"/>
</dbReference>
<dbReference type="SUPFAM" id="SSF55874">
    <property type="entry name" value="ATPase domain of HSP90 chaperone/DNA topoisomerase II/histidine kinase"/>
    <property type="match status" value="1"/>
</dbReference>